<dbReference type="KEGG" id="ang:An15g04920"/>
<dbReference type="AlphaFoldDB" id="A0AAJ8BRK5"/>
<reference evidence="1" key="2">
    <citation type="submission" date="2025-08" db="UniProtKB">
        <authorList>
            <consortium name="RefSeq"/>
        </authorList>
    </citation>
    <scope>IDENTIFICATION</scope>
</reference>
<protein>
    <submittedName>
        <fullName evidence="1">Uncharacterized protein</fullName>
    </submittedName>
</protein>
<proteinExistence type="predicted"/>
<reference evidence="1" key="1">
    <citation type="submission" date="2025-02" db="EMBL/GenBank/DDBJ databases">
        <authorList>
            <consortium name="NCBI Genome Project"/>
        </authorList>
    </citation>
    <scope>NUCLEOTIDE SEQUENCE</scope>
</reference>
<dbReference type="GeneID" id="4988093"/>
<evidence type="ECO:0000313" key="1">
    <source>
        <dbReference type="RefSeq" id="XP_059602544.1"/>
    </source>
</evidence>
<organism evidence="1">
    <name type="scientific">Aspergillus niger</name>
    <dbReference type="NCBI Taxonomy" id="5061"/>
    <lineage>
        <taxon>Eukaryota</taxon>
        <taxon>Fungi</taxon>
        <taxon>Dikarya</taxon>
        <taxon>Ascomycota</taxon>
        <taxon>Pezizomycotina</taxon>
        <taxon>Eurotiomycetes</taxon>
        <taxon>Eurotiomycetidae</taxon>
        <taxon>Eurotiales</taxon>
        <taxon>Aspergillaceae</taxon>
        <taxon>Aspergillus</taxon>
        <taxon>Aspergillus subgen. Circumdati</taxon>
    </lineage>
</organism>
<name>A0AAJ8BRK5_ASPNG</name>
<gene>
    <name evidence="1" type="ORF">An15g04920</name>
</gene>
<dbReference type="InterPro" id="IPR029063">
    <property type="entry name" value="SAM-dependent_MTases_sf"/>
</dbReference>
<dbReference type="RefSeq" id="XP_059602544.1">
    <property type="nucleotide sequence ID" value="XM_059744679.1"/>
</dbReference>
<dbReference type="VEuPathDB" id="FungiDB:An15g04920"/>
<dbReference type="Gene3D" id="3.40.50.150">
    <property type="entry name" value="Vaccinia Virus protein VP39"/>
    <property type="match status" value="1"/>
</dbReference>
<accession>A0AAJ8BRK5</accession>
<dbReference type="SUPFAM" id="SSF53335">
    <property type="entry name" value="S-adenosyl-L-methionine-dependent methyltransferases"/>
    <property type="match status" value="1"/>
</dbReference>
<sequence length="222" mass="25567">MATQDKYCFERDKKESESYWNWVSLSPPCKTGSLELMGNFSVRIWLQDVSKFLDTPQIERYYHGFDISAEQFPENPGAIQFSVQDLTIPFPREHRERYDLVHVRLLVAALEEADYKAAIANIYDILTEGKCFQASAKVYEESRAAGFNPDLRYEIEERLTAIIRTLYAFLLLRSKQVDTALVASQEAEKLVEQHRRLCAQGNSPPLKLMRVVGRKPLLSSLL</sequence>